<dbReference type="Proteomes" id="UP000501058">
    <property type="component" value="Chromosome"/>
</dbReference>
<evidence type="ECO:0000313" key="3">
    <source>
        <dbReference type="Proteomes" id="UP000501058"/>
    </source>
</evidence>
<organism evidence="2 3">
    <name type="scientific">Propioniciclava coleopterorum</name>
    <dbReference type="NCBI Taxonomy" id="2714937"/>
    <lineage>
        <taxon>Bacteria</taxon>
        <taxon>Bacillati</taxon>
        <taxon>Actinomycetota</taxon>
        <taxon>Actinomycetes</taxon>
        <taxon>Propionibacteriales</taxon>
        <taxon>Propionibacteriaceae</taxon>
        <taxon>Propioniciclava</taxon>
    </lineage>
</organism>
<evidence type="ECO:0000313" key="2">
    <source>
        <dbReference type="EMBL" id="QIK72157.1"/>
    </source>
</evidence>
<dbReference type="AlphaFoldDB" id="A0A6G7Y6A9"/>
<dbReference type="EMBL" id="CP049865">
    <property type="protein sequence ID" value="QIK72157.1"/>
    <property type="molecule type" value="Genomic_DNA"/>
</dbReference>
<feature type="region of interest" description="Disordered" evidence="1">
    <location>
        <begin position="461"/>
        <end position="481"/>
    </location>
</feature>
<dbReference type="RefSeq" id="WP_166233237.1">
    <property type="nucleotide sequence ID" value="NZ_CP049865.1"/>
</dbReference>
<gene>
    <name evidence="2" type="ORF">G7070_07590</name>
</gene>
<keyword evidence="3" id="KW-1185">Reference proteome</keyword>
<reference evidence="2 3" key="1">
    <citation type="submission" date="2020-03" db="EMBL/GenBank/DDBJ databases">
        <title>Propioniciclava sp. nov., isolated from Hydrophilus acuminatus.</title>
        <authorList>
            <person name="Hyun D.-W."/>
            <person name="Bae J.-W."/>
        </authorList>
    </citation>
    <scope>NUCLEOTIDE SEQUENCE [LARGE SCALE GENOMIC DNA]</scope>
    <source>
        <strain evidence="2 3">HDW11</strain>
    </source>
</reference>
<evidence type="ECO:0000256" key="1">
    <source>
        <dbReference type="SAM" id="MobiDB-lite"/>
    </source>
</evidence>
<proteinExistence type="predicted"/>
<sequence>MTTTVGMLLDDVHTRAWDLCAELEDRRAENRYGERGLEVLAVWPRLATAALRVLDAVPLEPAWLDDMGSVRLVLGQVGRGVLEATADNGSAAASLKPDPAVGELALRLGLIADLLVGEKPARTDVDRAALEGLQANVVSIVHAVATVSLPLLQDRDHLQAPRSVLAAVKARTERFAMIPAERRSGRYEDVGAVTSKSLDAAISTWVHATVDILSSRRGVSQAALQVAAGDALILTATAGTVCAAARRLGLVDADRAAVATSALGAAHAAWRRPAAWPETVRLEGVRDPEHVHASRQLRKLVTDNLRQGRDWLPPERMADRFDMGLLLGTMRRGVHGVGNVALAHFQALDTLVRGRGRLWIAASAVTQAAYRGPTTIEAALRHGWVQMPLGEPAGRALHADAKHALDMTTMALAALDRTAASVTTRQSDGGLRWDRARIVAVETTDQPVLFETVRSSPLAGFRAEQRNPIQLGGRPAPGPRR</sequence>
<dbReference type="KEGG" id="prv:G7070_07590"/>
<accession>A0A6G7Y6A9</accession>
<protein>
    <submittedName>
        <fullName evidence="2">Uncharacterized protein</fullName>
    </submittedName>
</protein>
<name>A0A6G7Y6A9_9ACTN</name>